<evidence type="ECO:0000313" key="2">
    <source>
        <dbReference type="EMBL" id="KAK9109648.1"/>
    </source>
</evidence>
<feature type="compositionally biased region" description="Basic and acidic residues" evidence="1">
    <location>
        <begin position="65"/>
        <end position="74"/>
    </location>
</feature>
<dbReference type="EMBL" id="JBBNAE010000007">
    <property type="protein sequence ID" value="KAK9109648.1"/>
    <property type="molecule type" value="Genomic_DNA"/>
</dbReference>
<comment type="caution">
    <text evidence="2">The sequence shown here is derived from an EMBL/GenBank/DDBJ whole genome shotgun (WGS) entry which is preliminary data.</text>
</comment>
<reference evidence="2 3" key="1">
    <citation type="submission" date="2024-01" db="EMBL/GenBank/DDBJ databases">
        <title>Genome assemblies of Stephania.</title>
        <authorList>
            <person name="Yang L."/>
        </authorList>
    </citation>
    <scope>NUCLEOTIDE SEQUENCE [LARGE SCALE GENOMIC DNA]</scope>
    <source>
        <strain evidence="2">QJT</strain>
        <tissue evidence="2">Leaf</tissue>
    </source>
</reference>
<feature type="compositionally biased region" description="Acidic residues" evidence="1">
    <location>
        <begin position="75"/>
        <end position="96"/>
    </location>
</feature>
<accession>A0AAP0I6N8</accession>
<proteinExistence type="predicted"/>
<evidence type="ECO:0000256" key="1">
    <source>
        <dbReference type="SAM" id="MobiDB-lite"/>
    </source>
</evidence>
<sequence length="179" mass="20989">MKKTLRRKLVRRLLKREKGLRKKVNWRGEEQHEGAESERDEGEIDGVEEEKDIIEHEGLEEEVRDENNNDHQEGVEDSNEVIEEENEGDEVEEEQYDDTKEDIVDEEGNEGMENEVEEEHGNDTVYEEEHYNKDWLRGDYTSVEDDASLLEVKGQHVQRTQVHNQSEVIVVVVCLVVDD</sequence>
<feature type="region of interest" description="Disordered" evidence="1">
    <location>
        <begin position="23"/>
        <end position="102"/>
    </location>
</feature>
<dbReference type="Proteomes" id="UP001417504">
    <property type="component" value="Unassembled WGS sequence"/>
</dbReference>
<organism evidence="2 3">
    <name type="scientific">Stephania japonica</name>
    <dbReference type="NCBI Taxonomy" id="461633"/>
    <lineage>
        <taxon>Eukaryota</taxon>
        <taxon>Viridiplantae</taxon>
        <taxon>Streptophyta</taxon>
        <taxon>Embryophyta</taxon>
        <taxon>Tracheophyta</taxon>
        <taxon>Spermatophyta</taxon>
        <taxon>Magnoliopsida</taxon>
        <taxon>Ranunculales</taxon>
        <taxon>Menispermaceae</taxon>
        <taxon>Menispermoideae</taxon>
        <taxon>Cissampelideae</taxon>
        <taxon>Stephania</taxon>
    </lineage>
</organism>
<name>A0AAP0I6N8_9MAGN</name>
<gene>
    <name evidence="2" type="ORF">Sjap_017708</name>
</gene>
<feature type="compositionally biased region" description="Basic and acidic residues" evidence="1">
    <location>
        <begin position="26"/>
        <end position="37"/>
    </location>
</feature>
<keyword evidence="3" id="KW-1185">Reference proteome</keyword>
<feature type="compositionally biased region" description="Acidic residues" evidence="1">
    <location>
        <begin position="38"/>
        <end position="64"/>
    </location>
</feature>
<evidence type="ECO:0000313" key="3">
    <source>
        <dbReference type="Proteomes" id="UP001417504"/>
    </source>
</evidence>
<protein>
    <submittedName>
        <fullName evidence="2">Uncharacterized protein</fullName>
    </submittedName>
</protein>
<dbReference type="AlphaFoldDB" id="A0AAP0I6N8"/>